<dbReference type="AlphaFoldDB" id="A0A9J6FRH9"/>
<feature type="transmembrane region" description="Helical" evidence="1">
    <location>
        <begin position="90"/>
        <end position="108"/>
    </location>
</feature>
<organism evidence="2 3">
    <name type="scientific">Haemaphysalis longicornis</name>
    <name type="common">Bush tick</name>
    <dbReference type="NCBI Taxonomy" id="44386"/>
    <lineage>
        <taxon>Eukaryota</taxon>
        <taxon>Metazoa</taxon>
        <taxon>Ecdysozoa</taxon>
        <taxon>Arthropoda</taxon>
        <taxon>Chelicerata</taxon>
        <taxon>Arachnida</taxon>
        <taxon>Acari</taxon>
        <taxon>Parasitiformes</taxon>
        <taxon>Ixodida</taxon>
        <taxon>Ixodoidea</taxon>
        <taxon>Ixodidae</taxon>
        <taxon>Haemaphysalinae</taxon>
        <taxon>Haemaphysalis</taxon>
    </lineage>
</organism>
<keyword evidence="3" id="KW-1185">Reference proteome</keyword>
<evidence type="ECO:0000256" key="1">
    <source>
        <dbReference type="SAM" id="Phobius"/>
    </source>
</evidence>
<keyword evidence="1" id="KW-1133">Transmembrane helix</keyword>
<evidence type="ECO:0000313" key="3">
    <source>
        <dbReference type="Proteomes" id="UP000821853"/>
    </source>
</evidence>
<protein>
    <submittedName>
        <fullName evidence="2">Uncharacterized protein</fullName>
    </submittedName>
</protein>
<dbReference type="OrthoDB" id="6075923at2759"/>
<keyword evidence="1" id="KW-0472">Membrane</keyword>
<reference evidence="2 3" key="1">
    <citation type="journal article" date="2020" name="Cell">
        <title>Large-Scale Comparative Analyses of Tick Genomes Elucidate Their Genetic Diversity and Vector Capacities.</title>
        <authorList>
            <consortium name="Tick Genome and Microbiome Consortium (TIGMIC)"/>
            <person name="Jia N."/>
            <person name="Wang J."/>
            <person name="Shi W."/>
            <person name="Du L."/>
            <person name="Sun Y."/>
            <person name="Zhan W."/>
            <person name="Jiang J.F."/>
            <person name="Wang Q."/>
            <person name="Zhang B."/>
            <person name="Ji P."/>
            <person name="Bell-Sakyi L."/>
            <person name="Cui X.M."/>
            <person name="Yuan T.T."/>
            <person name="Jiang B.G."/>
            <person name="Yang W.F."/>
            <person name="Lam T.T."/>
            <person name="Chang Q.C."/>
            <person name="Ding S.J."/>
            <person name="Wang X.J."/>
            <person name="Zhu J.G."/>
            <person name="Ruan X.D."/>
            <person name="Zhao L."/>
            <person name="Wei J.T."/>
            <person name="Ye R.Z."/>
            <person name="Que T.C."/>
            <person name="Du C.H."/>
            <person name="Zhou Y.H."/>
            <person name="Cheng J.X."/>
            <person name="Dai P.F."/>
            <person name="Guo W.B."/>
            <person name="Han X.H."/>
            <person name="Huang E.J."/>
            <person name="Li L.F."/>
            <person name="Wei W."/>
            <person name="Gao Y.C."/>
            <person name="Liu J.Z."/>
            <person name="Shao H.Z."/>
            <person name="Wang X."/>
            <person name="Wang C.C."/>
            <person name="Yang T.C."/>
            <person name="Huo Q.B."/>
            <person name="Li W."/>
            <person name="Chen H.Y."/>
            <person name="Chen S.E."/>
            <person name="Zhou L.G."/>
            <person name="Ni X.B."/>
            <person name="Tian J.H."/>
            <person name="Sheng Y."/>
            <person name="Liu T."/>
            <person name="Pan Y.S."/>
            <person name="Xia L.Y."/>
            <person name="Li J."/>
            <person name="Zhao F."/>
            <person name="Cao W.C."/>
        </authorList>
    </citation>
    <scope>NUCLEOTIDE SEQUENCE [LARGE SCALE GENOMIC DNA]</scope>
    <source>
        <strain evidence="2">HaeL-2018</strain>
    </source>
</reference>
<gene>
    <name evidence="2" type="ORF">HPB48_019958</name>
</gene>
<feature type="transmembrane region" description="Helical" evidence="1">
    <location>
        <begin position="145"/>
        <end position="161"/>
    </location>
</feature>
<accession>A0A9J6FRH9</accession>
<dbReference type="VEuPathDB" id="VectorBase:HLOH_055901"/>
<dbReference type="EMBL" id="JABSTR010000002">
    <property type="protein sequence ID" value="KAH9364700.1"/>
    <property type="molecule type" value="Genomic_DNA"/>
</dbReference>
<evidence type="ECO:0000313" key="2">
    <source>
        <dbReference type="EMBL" id="KAH9364700.1"/>
    </source>
</evidence>
<comment type="caution">
    <text evidence="2">The sequence shown here is derived from an EMBL/GenBank/DDBJ whole genome shotgun (WGS) entry which is preliminary data.</text>
</comment>
<dbReference type="Proteomes" id="UP000821853">
    <property type="component" value="Chromosome 10"/>
</dbReference>
<proteinExistence type="predicted"/>
<sequence>MEHFLNARVTMSLGSDCPEKDTQLDTVATGPYRSFYCRRLSTHCTVRGAGPRMASGAIALVYSLVTNPRQVSSNPRVVSLVKGAWRKIKYLSLVVLLHAYLLMAVWTHGWGDEWCSGTKFIALCTLFVDAVVLHRVSVEGNYFDRVVWGLLVVSMGIYILVDIRGSTARLTSFGGVCLCILVGYACSKHRKDFVCGLLVTRWMREPLRCVGLRFQTAINSTFKGSSFIFGYLDNGNYVALAPQSPIFAFHFQIMIKDQDSTMFFSYYRLTPTKFDELLQLVKNDLMKLQAQALVFPVPARLTRSTKVVPHVFVGDEAFQHRPYFMRPYPGKHVTPAQRVFNYG</sequence>
<feature type="transmembrane region" description="Helical" evidence="1">
    <location>
        <begin position="167"/>
        <end position="186"/>
    </location>
</feature>
<keyword evidence="1" id="KW-0812">Transmembrane</keyword>
<name>A0A9J6FRH9_HAELO</name>